<dbReference type="GeneID" id="115878839"/>
<dbReference type="AlphaFoldDB" id="A0A6J2XIN4"/>
<feature type="domain" description="MADF" evidence="2">
    <location>
        <begin position="15"/>
        <end position="113"/>
    </location>
</feature>
<dbReference type="RefSeq" id="XP_030751323.1">
    <property type="nucleotide sequence ID" value="XM_030895463.1"/>
</dbReference>
<keyword evidence="3" id="KW-1185">Reference proteome</keyword>
<gene>
    <name evidence="4 5" type="primary">LOC115878839</name>
</gene>
<proteinExistence type="predicted"/>
<evidence type="ECO:0000259" key="2">
    <source>
        <dbReference type="PROSITE" id="PS51029"/>
    </source>
</evidence>
<feature type="compositionally biased region" description="Polar residues" evidence="1">
    <location>
        <begin position="125"/>
        <end position="141"/>
    </location>
</feature>
<feature type="region of interest" description="Disordered" evidence="1">
    <location>
        <begin position="123"/>
        <end position="157"/>
    </location>
</feature>
<dbReference type="KEGG" id="soy:115878839"/>
<dbReference type="Proteomes" id="UP000504635">
    <property type="component" value="Unplaced"/>
</dbReference>
<dbReference type="SMART" id="SM00595">
    <property type="entry name" value="MADF"/>
    <property type="match status" value="1"/>
</dbReference>
<dbReference type="PROSITE" id="PS51029">
    <property type="entry name" value="MADF"/>
    <property type="match status" value="1"/>
</dbReference>
<dbReference type="InterPro" id="IPR006578">
    <property type="entry name" value="MADF-dom"/>
</dbReference>
<evidence type="ECO:0000256" key="1">
    <source>
        <dbReference type="SAM" id="MobiDB-lite"/>
    </source>
</evidence>
<protein>
    <submittedName>
        <fullName evidence="4 5">Uncharacterized protein LOC115878839</fullName>
    </submittedName>
</protein>
<dbReference type="Pfam" id="PF10545">
    <property type="entry name" value="MADF_DNA_bdg"/>
    <property type="match status" value="1"/>
</dbReference>
<reference evidence="4 5" key="1">
    <citation type="submission" date="2025-04" db="UniProtKB">
        <authorList>
            <consortium name="RefSeq"/>
        </authorList>
    </citation>
    <scope>IDENTIFICATION</scope>
    <source>
        <tissue evidence="4 5">Gonads</tissue>
    </source>
</reference>
<evidence type="ECO:0000313" key="5">
    <source>
        <dbReference type="RefSeq" id="XP_030751323.1"/>
    </source>
</evidence>
<dbReference type="PANTHER" id="PTHR21505:SF8">
    <property type="entry name" value="DPT-YFP REPRESSOR BY OVEREXPRESSION, ISOFORM D-RELATED"/>
    <property type="match status" value="1"/>
</dbReference>
<organism evidence="3 4">
    <name type="scientific">Sitophilus oryzae</name>
    <name type="common">Rice weevil</name>
    <name type="synonym">Curculio oryzae</name>
    <dbReference type="NCBI Taxonomy" id="7048"/>
    <lineage>
        <taxon>Eukaryota</taxon>
        <taxon>Metazoa</taxon>
        <taxon>Ecdysozoa</taxon>
        <taxon>Arthropoda</taxon>
        <taxon>Hexapoda</taxon>
        <taxon>Insecta</taxon>
        <taxon>Pterygota</taxon>
        <taxon>Neoptera</taxon>
        <taxon>Endopterygota</taxon>
        <taxon>Coleoptera</taxon>
        <taxon>Polyphaga</taxon>
        <taxon>Cucujiformia</taxon>
        <taxon>Curculionidae</taxon>
        <taxon>Dryophthorinae</taxon>
        <taxon>Sitophilus</taxon>
    </lineage>
</organism>
<evidence type="ECO:0000313" key="4">
    <source>
        <dbReference type="RefSeq" id="XP_030751318.1"/>
    </source>
</evidence>
<accession>A0A6J2XIN4</accession>
<dbReference type="PANTHER" id="PTHR21505">
    <property type="entry name" value="MADF DOMAIN-CONTAINING PROTEIN-RELATED"/>
    <property type="match status" value="1"/>
</dbReference>
<name>A0A6J2XIN4_SITOR</name>
<feature type="compositionally biased region" description="Basic and acidic residues" evidence="1">
    <location>
        <begin position="144"/>
        <end position="157"/>
    </location>
</feature>
<sequence>MGSKAKEEERRFILEVIEMYHSLPALWNTKSKEYSNRNKKNEQYDELLGKYKEKYPNADRKQLISRLNSLRTNFRKELKKINDSKRSGAGTSDVVEPTLWYFNEIKFLIGIEKPCESQNIREIENDSQGQDIADNNYSDVPTTEGKKKEDNHPKKKQKLEDIRKEVLLLAREQLQKPDSEYDKIAAAWAVELAKMEPGQQLFAKKGVNDILFEGQLGTLHKNSIKINEICPGNSQTTPNLSVTFFPQSHTSNSS</sequence>
<dbReference type="RefSeq" id="XP_030751318.1">
    <property type="nucleotide sequence ID" value="XM_030895458.1"/>
</dbReference>
<dbReference type="OrthoDB" id="6152242at2759"/>
<evidence type="ECO:0000313" key="3">
    <source>
        <dbReference type="Proteomes" id="UP000504635"/>
    </source>
</evidence>